<feature type="region of interest" description="Disordered" evidence="12">
    <location>
        <begin position="51"/>
        <end position="90"/>
    </location>
</feature>
<evidence type="ECO:0000313" key="14">
    <source>
        <dbReference type="EMBL" id="KAK0953293.1"/>
    </source>
</evidence>
<dbReference type="InterPro" id="IPR046792">
    <property type="entry name" value="Peptidase_C54_cat"/>
</dbReference>
<keyword evidence="9" id="KW-0072">Autophagy</keyword>
<dbReference type="GO" id="GO:0035973">
    <property type="term" value="P:aggrephagy"/>
    <property type="evidence" value="ECO:0007669"/>
    <property type="project" value="TreeGrafter"/>
</dbReference>
<keyword evidence="5 11" id="KW-0645">Protease</keyword>
<name>A0AAN6H801_9PEZI</name>
<dbReference type="Pfam" id="PF03416">
    <property type="entry name" value="Peptidase_C54"/>
    <property type="match status" value="1"/>
</dbReference>
<evidence type="ECO:0000256" key="2">
    <source>
        <dbReference type="ARBA" id="ARBA00010958"/>
    </source>
</evidence>
<keyword evidence="11" id="KW-0539">Nucleus</keyword>
<organism evidence="14 15">
    <name type="scientific">Friedmanniomyces endolithicus</name>
    <dbReference type="NCBI Taxonomy" id="329885"/>
    <lineage>
        <taxon>Eukaryota</taxon>
        <taxon>Fungi</taxon>
        <taxon>Dikarya</taxon>
        <taxon>Ascomycota</taxon>
        <taxon>Pezizomycotina</taxon>
        <taxon>Dothideomycetes</taxon>
        <taxon>Dothideomycetidae</taxon>
        <taxon>Mycosphaerellales</taxon>
        <taxon>Teratosphaeriaceae</taxon>
        <taxon>Friedmanniomyces</taxon>
    </lineage>
</organism>
<feature type="domain" description="Peptidase C54 catalytic" evidence="13">
    <location>
        <begin position="107"/>
        <end position="402"/>
    </location>
</feature>
<evidence type="ECO:0000256" key="12">
    <source>
        <dbReference type="SAM" id="MobiDB-lite"/>
    </source>
</evidence>
<evidence type="ECO:0000256" key="6">
    <source>
        <dbReference type="ARBA" id="ARBA00022801"/>
    </source>
</evidence>
<dbReference type="EMBL" id="JAUJLE010000560">
    <property type="protein sequence ID" value="KAK0953293.1"/>
    <property type="molecule type" value="Genomic_DNA"/>
</dbReference>
<keyword evidence="3" id="KW-0813">Transport</keyword>
<feature type="compositionally biased region" description="Acidic residues" evidence="12">
    <location>
        <begin position="433"/>
        <end position="458"/>
    </location>
</feature>
<comment type="function">
    <text evidence="11">Required for selective autophagic degradation of the nucleus (nucleophagy) as well as for mitophagy which contributes to regulate mitochondrial quantity and quality by eliminating the mitochondria to a basal level to fulfill cellular energy requirements and preventing excess ROS production.</text>
</comment>
<dbReference type="GO" id="GO:0000045">
    <property type="term" value="P:autophagosome assembly"/>
    <property type="evidence" value="ECO:0007669"/>
    <property type="project" value="TreeGrafter"/>
</dbReference>
<evidence type="ECO:0000256" key="10">
    <source>
        <dbReference type="ARBA" id="ARBA00029362"/>
    </source>
</evidence>
<keyword evidence="7" id="KW-0788">Thiol protease</keyword>
<evidence type="ECO:0000256" key="7">
    <source>
        <dbReference type="ARBA" id="ARBA00022807"/>
    </source>
</evidence>
<dbReference type="InterPro" id="IPR005078">
    <property type="entry name" value="Peptidase_C54"/>
</dbReference>
<feature type="compositionally biased region" description="Basic and acidic residues" evidence="12">
    <location>
        <begin position="75"/>
        <end position="89"/>
    </location>
</feature>
<feature type="compositionally biased region" description="Low complexity" evidence="12">
    <location>
        <begin position="51"/>
        <end position="73"/>
    </location>
</feature>
<comment type="similarity">
    <text evidence="2 11">Belongs to the peptidase C54 family.</text>
</comment>
<dbReference type="EC" id="3.4.22.-" evidence="11"/>
<evidence type="ECO:0000256" key="1">
    <source>
        <dbReference type="ARBA" id="ARBA00004329"/>
    </source>
</evidence>
<dbReference type="SUPFAM" id="SSF54001">
    <property type="entry name" value="Cysteine proteinases"/>
    <property type="match status" value="1"/>
</dbReference>
<evidence type="ECO:0000256" key="3">
    <source>
        <dbReference type="ARBA" id="ARBA00022448"/>
    </source>
</evidence>
<reference evidence="14" key="1">
    <citation type="submission" date="2023-06" db="EMBL/GenBank/DDBJ databases">
        <title>Black Yeasts Isolated from many extreme environments.</title>
        <authorList>
            <person name="Coleine C."/>
            <person name="Stajich J.E."/>
            <person name="Selbmann L."/>
        </authorList>
    </citation>
    <scope>NUCLEOTIDE SEQUENCE</scope>
    <source>
        <strain evidence="14">CCFEE 5200</strain>
    </source>
</reference>
<keyword evidence="4 11" id="KW-0963">Cytoplasm</keyword>
<evidence type="ECO:0000256" key="5">
    <source>
        <dbReference type="ARBA" id="ARBA00022670"/>
    </source>
</evidence>
<comment type="subcellular location">
    <subcellularLocation>
        <location evidence="11">Nucleus</location>
    </subcellularLocation>
    <subcellularLocation>
        <location evidence="11">Cytoplasm</location>
    </subcellularLocation>
    <subcellularLocation>
        <location evidence="1">Preautophagosomal structure</location>
    </subcellularLocation>
</comment>
<keyword evidence="15" id="KW-1185">Reference proteome</keyword>
<accession>A0AAN6H801</accession>
<evidence type="ECO:0000256" key="8">
    <source>
        <dbReference type="ARBA" id="ARBA00022927"/>
    </source>
</evidence>
<dbReference type="PANTHER" id="PTHR22624">
    <property type="entry name" value="CYSTEINE PROTEASE ATG4"/>
    <property type="match status" value="1"/>
</dbReference>
<protein>
    <recommendedName>
        <fullName evidence="11">Cysteine protease</fullName>
        <ecNumber evidence="11">3.4.22.-</ecNumber>
    </recommendedName>
</protein>
<evidence type="ECO:0000256" key="9">
    <source>
        <dbReference type="ARBA" id="ARBA00023006"/>
    </source>
</evidence>
<sequence>MSNTDFSRFTKHVVQYFWDPPARNEDAADIWCLGRRYDSRYLDARQSKVISTSPSAHSDSDASPADSAVVTVDPQKPEETAENGRDDLANSRATLTVSEEEALGWPADFLDDMEARIWLFYRSGFPPIARSNDPSVSSAMSFSTKLRNLGAQGGFTSDTGWGCMIRSGQSLLANSLALLQLGRDWRVGQREQEHMELLALFADTPEAPFSIHKFVEHGAQACGKHPGEWFGPSATARSLQALTDKYSLANLRVYARPDDSDVYAESLLATATQKHPDDVFEPTLIVLGVRLGIDRITPVYHAALKAALAMPQSVGIAGGRPSSSHYFTGYQGEQFFYLDPHTTRPALLPNDVGGGGEKGLSGEDVRTCHTRRIRKLRIAEMDPSMLLGFLVRSREDFEEWRKGIESVVGKAIVHVHEREPRYATGVERAGAVDEVETWDEGTEGEGEEKEEDGEGDES</sequence>
<evidence type="ECO:0000256" key="11">
    <source>
        <dbReference type="RuleBase" id="RU363115"/>
    </source>
</evidence>
<evidence type="ECO:0000313" key="15">
    <source>
        <dbReference type="Proteomes" id="UP001175353"/>
    </source>
</evidence>
<evidence type="ECO:0000259" key="13">
    <source>
        <dbReference type="Pfam" id="PF03416"/>
    </source>
</evidence>
<evidence type="ECO:0000256" key="4">
    <source>
        <dbReference type="ARBA" id="ARBA00022490"/>
    </source>
</evidence>
<dbReference type="Proteomes" id="UP001175353">
    <property type="component" value="Unassembled WGS sequence"/>
</dbReference>
<feature type="region of interest" description="Disordered" evidence="12">
    <location>
        <begin position="425"/>
        <end position="458"/>
    </location>
</feature>
<keyword evidence="6 11" id="KW-0378">Hydrolase</keyword>
<proteinExistence type="inferred from homology"/>
<dbReference type="GO" id="GO:0000407">
    <property type="term" value="C:phagophore assembly site"/>
    <property type="evidence" value="ECO:0007669"/>
    <property type="project" value="UniProtKB-SubCell"/>
</dbReference>
<dbReference type="PANTHER" id="PTHR22624:SF49">
    <property type="entry name" value="CYSTEINE PROTEASE"/>
    <property type="match status" value="1"/>
</dbReference>
<comment type="caution">
    <text evidence="14">The sequence shown here is derived from an EMBL/GenBank/DDBJ whole genome shotgun (WGS) entry which is preliminary data.</text>
</comment>
<gene>
    <name evidence="14" type="primary">ATG4_3</name>
    <name evidence="14" type="ORF">LTR91_023918</name>
</gene>
<dbReference type="GO" id="GO:0019786">
    <property type="term" value="F:protein-phosphatidylethanolamide deconjugating activity"/>
    <property type="evidence" value="ECO:0007669"/>
    <property type="project" value="InterPro"/>
</dbReference>
<dbReference type="GO" id="GO:0016485">
    <property type="term" value="P:protein processing"/>
    <property type="evidence" value="ECO:0007669"/>
    <property type="project" value="TreeGrafter"/>
</dbReference>
<comment type="catalytic activity">
    <reaction evidence="10">
        <text>[protein]-C-terminal L-amino acid-glycyl-phosphatidylethanolamide + H2O = [protein]-C-terminal L-amino acid-glycine + a 1,2-diacyl-sn-glycero-3-phosphoethanolamine</text>
        <dbReference type="Rhea" id="RHEA:67548"/>
        <dbReference type="Rhea" id="RHEA-COMP:17323"/>
        <dbReference type="Rhea" id="RHEA-COMP:17324"/>
        <dbReference type="ChEBI" id="CHEBI:15377"/>
        <dbReference type="ChEBI" id="CHEBI:64612"/>
        <dbReference type="ChEBI" id="CHEBI:172940"/>
        <dbReference type="ChEBI" id="CHEBI:172941"/>
    </reaction>
    <physiologicalReaction direction="left-to-right" evidence="10">
        <dbReference type="Rhea" id="RHEA:67549"/>
    </physiologicalReaction>
</comment>
<dbReference type="GO" id="GO:0034727">
    <property type="term" value="P:piecemeal microautophagy of the nucleus"/>
    <property type="evidence" value="ECO:0007669"/>
    <property type="project" value="TreeGrafter"/>
</dbReference>
<dbReference type="GO" id="GO:0004197">
    <property type="term" value="F:cysteine-type endopeptidase activity"/>
    <property type="evidence" value="ECO:0007669"/>
    <property type="project" value="TreeGrafter"/>
</dbReference>
<dbReference type="AlphaFoldDB" id="A0AAN6H801"/>
<dbReference type="InterPro" id="IPR038765">
    <property type="entry name" value="Papain-like_cys_pep_sf"/>
</dbReference>
<dbReference type="GO" id="GO:0005634">
    <property type="term" value="C:nucleus"/>
    <property type="evidence" value="ECO:0007669"/>
    <property type="project" value="UniProtKB-SubCell"/>
</dbReference>
<dbReference type="GO" id="GO:0015031">
    <property type="term" value="P:protein transport"/>
    <property type="evidence" value="ECO:0007669"/>
    <property type="project" value="UniProtKB-KW"/>
</dbReference>
<dbReference type="GO" id="GO:0000423">
    <property type="term" value="P:mitophagy"/>
    <property type="evidence" value="ECO:0007669"/>
    <property type="project" value="TreeGrafter"/>
</dbReference>
<keyword evidence="8" id="KW-0653">Protein transport</keyword>